<dbReference type="EMBL" id="QLST01000014">
    <property type="protein sequence ID" value="RBA27682.1"/>
    <property type="molecule type" value="Genomic_DNA"/>
</dbReference>
<dbReference type="InterPro" id="IPR011006">
    <property type="entry name" value="CheY-like_superfamily"/>
</dbReference>
<dbReference type="InterPro" id="IPR046947">
    <property type="entry name" value="LytR-like"/>
</dbReference>
<dbReference type="Gene3D" id="2.40.50.1020">
    <property type="entry name" value="LytTr DNA-binding domain"/>
    <property type="match status" value="1"/>
</dbReference>
<keyword evidence="4" id="KW-0238">DNA-binding</keyword>
<dbReference type="Gene3D" id="3.40.50.2300">
    <property type="match status" value="1"/>
</dbReference>
<organism evidence="4 5">
    <name type="scientific">Flavobacterium tibetense</name>
    <dbReference type="NCBI Taxonomy" id="2233533"/>
    <lineage>
        <taxon>Bacteria</taxon>
        <taxon>Pseudomonadati</taxon>
        <taxon>Bacteroidota</taxon>
        <taxon>Flavobacteriia</taxon>
        <taxon>Flavobacteriales</taxon>
        <taxon>Flavobacteriaceae</taxon>
        <taxon>Flavobacterium</taxon>
    </lineage>
</organism>
<comment type="caution">
    <text evidence="4">The sequence shown here is derived from an EMBL/GenBank/DDBJ whole genome shotgun (WGS) entry which is preliminary data.</text>
</comment>
<dbReference type="InterPro" id="IPR007492">
    <property type="entry name" value="LytTR_DNA-bd_dom"/>
</dbReference>
<dbReference type="PROSITE" id="PS50930">
    <property type="entry name" value="HTH_LYTTR"/>
    <property type="match status" value="1"/>
</dbReference>
<dbReference type="Pfam" id="PF04397">
    <property type="entry name" value="LytTR"/>
    <property type="match status" value="1"/>
</dbReference>
<evidence type="ECO:0000259" key="2">
    <source>
        <dbReference type="PROSITE" id="PS50110"/>
    </source>
</evidence>
<name>A0A365NZQ4_9FLAO</name>
<dbReference type="SMART" id="SM00850">
    <property type="entry name" value="LytTR"/>
    <property type="match status" value="1"/>
</dbReference>
<accession>A0A365NZQ4</accession>
<keyword evidence="5" id="KW-1185">Reference proteome</keyword>
<evidence type="ECO:0000313" key="5">
    <source>
        <dbReference type="Proteomes" id="UP000253319"/>
    </source>
</evidence>
<dbReference type="GO" id="GO:0003677">
    <property type="term" value="F:DNA binding"/>
    <property type="evidence" value="ECO:0007669"/>
    <property type="project" value="UniProtKB-KW"/>
</dbReference>
<proteinExistence type="predicted"/>
<dbReference type="PANTHER" id="PTHR37299:SF1">
    <property type="entry name" value="STAGE 0 SPORULATION PROTEIN A HOMOLOG"/>
    <property type="match status" value="1"/>
</dbReference>
<dbReference type="OrthoDB" id="2168082at2"/>
<dbReference type="InterPro" id="IPR001789">
    <property type="entry name" value="Sig_transdc_resp-reg_receiver"/>
</dbReference>
<feature type="domain" description="Response regulatory" evidence="2">
    <location>
        <begin position="5"/>
        <end position="118"/>
    </location>
</feature>
<dbReference type="PANTHER" id="PTHR37299">
    <property type="entry name" value="TRANSCRIPTIONAL REGULATOR-RELATED"/>
    <property type="match status" value="1"/>
</dbReference>
<dbReference type="PROSITE" id="PS50110">
    <property type="entry name" value="RESPONSE_REGULATORY"/>
    <property type="match status" value="1"/>
</dbReference>
<dbReference type="RefSeq" id="WP_113989671.1">
    <property type="nucleotide sequence ID" value="NZ_QLST01000014.1"/>
</dbReference>
<reference evidence="4 5" key="1">
    <citation type="submission" date="2018-06" db="EMBL/GenBank/DDBJ databases">
        <title>Flavobacterium tibetense sp. nov., isolated from a wetland YonghuCo on Tibetan Plateau.</title>
        <authorList>
            <person name="Xing P."/>
            <person name="Phurbu D."/>
            <person name="Lu H."/>
        </authorList>
    </citation>
    <scope>NUCLEOTIDE SEQUENCE [LARGE SCALE GENOMIC DNA]</scope>
    <source>
        <strain evidence="4 5">YH5</strain>
    </source>
</reference>
<evidence type="ECO:0000313" key="4">
    <source>
        <dbReference type="EMBL" id="RBA27682.1"/>
    </source>
</evidence>
<comment type="caution">
    <text evidence="1">Lacks conserved residue(s) required for the propagation of feature annotation.</text>
</comment>
<protein>
    <submittedName>
        <fullName evidence="4">DNA-binding response regulator</fullName>
    </submittedName>
</protein>
<dbReference type="AlphaFoldDB" id="A0A365NZQ4"/>
<dbReference type="Proteomes" id="UP000253319">
    <property type="component" value="Unassembled WGS sequence"/>
</dbReference>
<gene>
    <name evidence="4" type="ORF">DPN68_10830</name>
</gene>
<dbReference type="SUPFAM" id="SSF52172">
    <property type="entry name" value="CheY-like"/>
    <property type="match status" value="1"/>
</dbReference>
<evidence type="ECO:0000256" key="1">
    <source>
        <dbReference type="PROSITE-ProRule" id="PRU00169"/>
    </source>
</evidence>
<evidence type="ECO:0000259" key="3">
    <source>
        <dbReference type="PROSITE" id="PS50930"/>
    </source>
</evidence>
<dbReference type="GO" id="GO:0000156">
    <property type="term" value="F:phosphorelay response regulator activity"/>
    <property type="evidence" value="ECO:0007669"/>
    <property type="project" value="InterPro"/>
</dbReference>
<feature type="domain" description="HTH LytTR-type" evidence="3">
    <location>
        <begin position="154"/>
        <end position="251"/>
    </location>
</feature>
<sequence length="251" mass="29399">MRSITAVIIENEIDSIQKLKQFSHENNLIIEVISFPNNIKESIEIIKEQKPELIFINATEDNFDNYNLFLELDFNLPKMVFMSNDLEFAYKAMKLNAVDFLLKPLSENDFIIAIYKAMKLIEMEQIFQNQKVQQINTINSLYQSNNYVAVASIDKIELLKTDDIIYCKAEGKYTEFHLINGTKILSSKNLGEYKNILESGSFFRIHHSYVINIKHILKITKKDGYYCEFINGDKLPIAKRRQDEFLKFIKL</sequence>